<evidence type="ECO:0000256" key="2">
    <source>
        <dbReference type="SAM" id="SignalP"/>
    </source>
</evidence>
<evidence type="ECO:0000313" key="5">
    <source>
        <dbReference type="Proteomes" id="UP001226434"/>
    </source>
</evidence>
<evidence type="ECO:0000313" key="4">
    <source>
        <dbReference type="EMBL" id="MDI3320814.1"/>
    </source>
</evidence>
<feature type="domain" description="Sulfatase-modifying factor enzyme-like" evidence="3">
    <location>
        <begin position="84"/>
        <end position="391"/>
    </location>
</feature>
<dbReference type="RefSeq" id="WP_282334916.1">
    <property type="nucleotide sequence ID" value="NZ_JASBRG010000007.1"/>
</dbReference>
<dbReference type="InterPro" id="IPR016187">
    <property type="entry name" value="CTDL_fold"/>
</dbReference>
<comment type="caution">
    <text evidence="4">The sequence shown here is derived from an EMBL/GenBank/DDBJ whole genome shotgun (WGS) entry which is preliminary data.</text>
</comment>
<dbReference type="Proteomes" id="UP001226434">
    <property type="component" value="Unassembled WGS sequence"/>
</dbReference>
<proteinExistence type="predicted"/>
<dbReference type="PANTHER" id="PTHR23150:SF19">
    <property type="entry name" value="FORMYLGLYCINE-GENERATING ENZYME"/>
    <property type="match status" value="1"/>
</dbReference>
<sequence>MKSLPILYTYTLTAFAFSFISCNNSAGNNSGRSISELTKAKVDGAVSCTVNGLTVADSSIYANNGGNEFKPTVVNTVNFDAAPEGMVKIPGGEFSMGGVNPTGMQDGGHEAMNDARPIHRVYVNPFYMDETEVTNAEYAKFVASTSYITVAEKKPTKEEFPDAPEENLVAGSVVFTPPSHEVPLNDHYQWWNYVKGANWRHPTGPDSDIKGKDNYPVVQIAYEDAVAYANWAGKRLPTEAEWEFAARGGKAGEMYAWGNQLKPNDKWMANTFQGHFPNNDQGSDGFVGIAPIKQFSPNIYGLYDVAGNVWEWCNDWYRSDYYQELSRQAVTRNPQGPTTSFDPSEPGTEKKVQRGGSFLCTDQYCTRYMVGTRGKGEFSSASNHIGFRCVKDVSKKTMLAKK</sequence>
<dbReference type="PROSITE" id="PS51257">
    <property type="entry name" value="PROKAR_LIPOPROTEIN"/>
    <property type="match status" value="1"/>
</dbReference>
<protein>
    <submittedName>
        <fullName evidence="4">Formylglycine-generating enzyme family protein</fullName>
    </submittedName>
</protein>
<accession>A0ABT6RE06</accession>
<dbReference type="Gene3D" id="3.90.1580.10">
    <property type="entry name" value="paralog of FGE (formylglycine-generating enzyme)"/>
    <property type="match status" value="1"/>
</dbReference>
<dbReference type="EMBL" id="JASBRG010000007">
    <property type="protein sequence ID" value="MDI3320814.1"/>
    <property type="molecule type" value="Genomic_DNA"/>
</dbReference>
<evidence type="ECO:0000259" key="3">
    <source>
        <dbReference type="Pfam" id="PF03781"/>
    </source>
</evidence>
<reference evidence="4 5" key="1">
    <citation type="submission" date="2023-05" db="EMBL/GenBank/DDBJ databases">
        <title>Genome sequence of Pinibacter sp. MAH-24.</title>
        <authorList>
            <person name="Huq M.A."/>
        </authorList>
    </citation>
    <scope>NUCLEOTIDE SEQUENCE [LARGE SCALE GENOMIC DNA]</scope>
    <source>
        <strain evidence="4 5">MAH-24</strain>
    </source>
</reference>
<gene>
    <name evidence="4" type="ORF">QJ048_13570</name>
</gene>
<feature type="chain" id="PRO_5046272314" evidence="2">
    <location>
        <begin position="27"/>
        <end position="402"/>
    </location>
</feature>
<keyword evidence="5" id="KW-1185">Reference proteome</keyword>
<organism evidence="4 5">
    <name type="scientific">Pinibacter soli</name>
    <dbReference type="NCBI Taxonomy" id="3044211"/>
    <lineage>
        <taxon>Bacteria</taxon>
        <taxon>Pseudomonadati</taxon>
        <taxon>Bacteroidota</taxon>
        <taxon>Chitinophagia</taxon>
        <taxon>Chitinophagales</taxon>
        <taxon>Chitinophagaceae</taxon>
        <taxon>Pinibacter</taxon>
    </lineage>
</organism>
<dbReference type="SUPFAM" id="SSF56436">
    <property type="entry name" value="C-type lectin-like"/>
    <property type="match status" value="1"/>
</dbReference>
<dbReference type="InterPro" id="IPR051043">
    <property type="entry name" value="Sulfatase_Mod_Factor_Kinase"/>
</dbReference>
<dbReference type="Pfam" id="PF03781">
    <property type="entry name" value="FGE-sulfatase"/>
    <property type="match status" value="1"/>
</dbReference>
<feature type="signal peptide" evidence="2">
    <location>
        <begin position="1"/>
        <end position="26"/>
    </location>
</feature>
<feature type="compositionally biased region" description="Polar residues" evidence="1">
    <location>
        <begin position="331"/>
        <end position="342"/>
    </location>
</feature>
<name>A0ABT6RE06_9BACT</name>
<dbReference type="InterPro" id="IPR042095">
    <property type="entry name" value="SUMF_sf"/>
</dbReference>
<evidence type="ECO:0000256" key="1">
    <source>
        <dbReference type="SAM" id="MobiDB-lite"/>
    </source>
</evidence>
<feature type="region of interest" description="Disordered" evidence="1">
    <location>
        <begin position="331"/>
        <end position="352"/>
    </location>
</feature>
<dbReference type="PANTHER" id="PTHR23150">
    <property type="entry name" value="SULFATASE MODIFYING FACTOR 1, 2"/>
    <property type="match status" value="1"/>
</dbReference>
<dbReference type="InterPro" id="IPR005532">
    <property type="entry name" value="SUMF_dom"/>
</dbReference>
<keyword evidence="2" id="KW-0732">Signal</keyword>